<protein>
    <recommendedName>
        <fullName evidence="2">RNA helicase</fullName>
        <ecNumber evidence="2">3.6.4.13</ecNumber>
    </recommendedName>
</protein>
<evidence type="ECO:0000256" key="2">
    <source>
        <dbReference type="ARBA" id="ARBA00012552"/>
    </source>
</evidence>
<dbReference type="SUPFAM" id="SSF52540">
    <property type="entry name" value="P-loop containing nucleoside triphosphate hydrolases"/>
    <property type="match status" value="1"/>
</dbReference>
<dbReference type="GO" id="GO:0005524">
    <property type="term" value="F:ATP binding"/>
    <property type="evidence" value="ECO:0007669"/>
    <property type="project" value="UniProtKB-KW"/>
</dbReference>
<dbReference type="PROSITE" id="PS51194">
    <property type="entry name" value="HELICASE_CTER"/>
    <property type="match status" value="1"/>
</dbReference>
<evidence type="ECO:0000256" key="5">
    <source>
        <dbReference type="ARBA" id="ARBA00022806"/>
    </source>
</evidence>
<dbReference type="FunFam" id="3.40.50.300:FF:000031">
    <property type="entry name" value="Eukaryotic initiation factor 4A-III"/>
    <property type="match status" value="1"/>
</dbReference>
<dbReference type="GeneID" id="857257"/>
<feature type="domain" description="Helicase C-terminal" evidence="12">
    <location>
        <begin position="224"/>
        <end position="385"/>
    </location>
</feature>
<evidence type="ECO:0000259" key="11">
    <source>
        <dbReference type="PROSITE" id="PS51192"/>
    </source>
</evidence>
<evidence type="ECO:0000256" key="1">
    <source>
        <dbReference type="ARBA" id="ARBA00004229"/>
    </source>
</evidence>
<geneLocation type="nucleomorph" evidence="14"/>
<dbReference type="InterPro" id="IPR027417">
    <property type="entry name" value="P-loop_NTPase"/>
</dbReference>
<dbReference type="CDD" id="cd17939">
    <property type="entry name" value="DEADc_EIF4A"/>
    <property type="match status" value="1"/>
</dbReference>
<dbReference type="CDD" id="cd18787">
    <property type="entry name" value="SF2_C_DEAD"/>
    <property type="match status" value="1"/>
</dbReference>
<evidence type="ECO:0000256" key="4">
    <source>
        <dbReference type="ARBA" id="ARBA00022801"/>
    </source>
</evidence>
<dbReference type="GO" id="GO:0003723">
    <property type="term" value="F:RNA binding"/>
    <property type="evidence" value="ECO:0007669"/>
    <property type="project" value="UniProtKB-KW"/>
</dbReference>
<comment type="subcellular location">
    <subcellularLocation>
        <location evidence="1">Plastid</location>
        <location evidence="1">Chloroplast</location>
    </subcellularLocation>
</comment>
<dbReference type="PIR" id="C90137">
    <property type="entry name" value="C90137"/>
</dbReference>
<dbReference type="InterPro" id="IPR001650">
    <property type="entry name" value="Helicase_C-like"/>
</dbReference>
<dbReference type="SMART" id="SM00487">
    <property type="entry name" value="DEXDc"/>
    <property type="match status" value="1"/>
</dbReference>
<dbReference type="GO" id="GO:0005829">
    <property type="term" value="C:cytosol"/>
    <property type="evidence" value="ECO:0007669"/>
    <property type="project" value="TreeGrafter"/>
</dbReference>
<dbReference type="PROSITE" id="PS00039">
    <property type="entry name" value="DEAD_ATP_HELICASE"/>
    <property type="match status" value="1"/>
</dbReference>
<dbReference type="InterPro" id="IPR014001">
    <property type="entry name" value="Helicase_ATP-bd"/>
</dbReference>
<dbReference type="PROSITE" id="PS51195">
    <property type="entry name" value="Q_MOTIF"/>
    <property type="match status" value="1"/>
</dbReference>
<dbReference type="GO" id="GO:0003724">
    <property type="term" value="F:RNA helicase activity"/>
    <property type="evidence" value="ECO:0007669"/>
    <property type="project" value="UniProtKB-EC"/>
</dbReference>
<evidence type="ECO:0000256" key="9">
    <source>
        <dbReference type="PROSITE-ProRule" id="PRU00552"/>
    </source>
</evidence>
<evidence type="ECO:0000259" key="12">
    <source>
        <dbReference type="PROSITE" id="PS51194"/>
    </source>
</evidence>
<accession>Q9SEV8</accession>
<keyword evidence="4 10" id="KW-0378">Hydrolase</keyword>
<reference evidence="14 15" key="1">
    <citation type="journal article" date="2001" name="Nature">
        <title>The highly reduced genome of an enslaved algal nucleus.</title>
        <authorList>
            <person name="Douglas S."/>
            <person name="Zauner S."/>
            <person name="Fraunholz M."/>
            <person name="Beaton M."/>
            <person name="Penny S."/>
            <person name="Deng L."/>
            <person name="Wu X."/>
            <person name="Reith M."/>
            <person name="Cavalier-Smith T."/>
            <person name="Maier U."/>
        </authorList>
    </citation>
    <scope>NUCLEOTIDE SEQUENCE [LARGE SCALE GENOMIC DNA]</scope>
</reference>
<keyword evidence="3 10" id="KW-0547">Nucleotide-binding</keyword>
<gene>
    <name evidence="14" type="primary">eif4a</name>
</gene>
<dbReference type="GO" id="GO:0016787">
    <property type="term" value="F:hydrolase activity"/>
    <property type="evidence" value="ECO:0007669"/>
    <property type="project" value="UniProtKB-KW"/>
</dbReference>
<dbReference type="GO" id="GO:0003743">
    <property type="term" value="F:translation initiation factor activity"/>
    <property type="evidence" value="ECO:0007669"/>
    <property type="project" value="UniProtKB-KW"/>
</dbReference>
<evidence type="ECO:0000313" key="14">
    <source>
        <dbReference type="EMBL" id="AAF24007.1"/>
    </source>
</evidence>
<dbReference type="Pfam" id="PF00271">
    <property type="entry name" value="Helicase_C"/>
    <property type="match status" value="1"/>
</dbReference>
<dbReference type="RefSeq" id="XP_001713475.1">
    <property type="nucleotide sequence ID" value="XM_001713423.1"/>
</dbReference>
<comment type="catalytic activity">
    <reaction evidence="8">
        <text>ATP + H2O = ADP + phosphate + H(+)</text>
        <dbReference type="Rhea" id="RHEA:13065"/>
        <dbReference type="ChEBI" id="CHEBI:15377"/>
        <dbReference type="ChEBI" id="CHEBI:15378"/>
        <dbReference type="ChEBI" id="CHEBI:30616"/>
        <dbReference type="ChEBI" id="CHEBI:43474"/>
        <dbReference type="ChEBI" id="CHEBI:456216"/>
        <dbReference type="EC" id="3.6.4.13"/>
    </reaction>
</comment>
<evidence type="ECO:0000256" key="7">
    <source>
        <dbReference type="ARBA" id="ARBA00022884"/>
    </source>
</evidence>
<dbReference type="SMART" id="SM00490">
    <property type="entry name" value="HELICc"/>
    <property type="match status" value="1"/>
</dbReference>
<dbReference type="AlphaFoldDB" id="Q9SEV8"/>
<dbReference type="PANTHER" id="PTHR47959:SF1">
    <property type="entry name" value="ATP-DEPENDENT RNA HELICASE DBPA"/>
    <property type="match status" value="1"/>
</dbReference>
<dbReference type="EC" id="3.6.4.13" evidence="2"/>
<feature type="short sequence motif" description="Q motif" evidence="9">
    <location>
        <begin position="12"/>
        <end position="40"/>
    </location>
</feature>
<keyword evidence="5 10" id="KW-0347">Helicase</keyword>
<dbReference type="InterPro" id="IPR050079">
    <property type="entry name" value="DEAD_box_RNA_helicase"/>
</dbReference>
<dbReference type="PANTHER" id="PTHR47959">
    <property type="entry name" value="ATP-DEPENDENT RNA HELICASE RHLE-RELATED"/>
    <property type="match status" value="1"/>
</dbReference>
<organism evidence="14 15">
    <name type="scientific">Guillardia theta</name>
    <name type="common">Cryptophyte</name>
    <name type="synonym">Cryptomonas phi</name>
    <dbReference type="NCBI Taxonomy" id="55529"/>
    <lineage>
        <taxon>Eukaryota</taxon>
        <taxon>Cryptophyceae</taxon>
        <taxon>Pyrenomonadales</taxon>
        <taxon>Geminigeraceae</taxon>
        <taxon>Guillardia</taxon>
    </lineage>
</organism>
<dbReference type="InterPro" id="IPR014014">
    <property type="entry name" value="RNA_helicase_DEAD_Q_motif"/>
</dbReference>
<feature type="domain" description="DEAD-box RNA helicase Q" evidence="13">
    <location>
        <begin position="12"/>
        <end position="40"/>
    </location>
</feature>
<sequence length="385" mass="44400">MNHNIKVFKRAETFEEMELKRELLKGIYGYGFERPSFIQQRGILPIINKEDVVAQSQSGTGKTATFVIGTLQNLSNIENKIKNLVLVPTRELATQVEQVFKSIGFFMKIKTQLLTGGDRIQITNKEQYKKPQIVIGTPGKVLDSLSKKTYYIENLEYLVVDEADEMFSRGFKIQVLKIIKYLPLEAKIALFSATMPIETLEIVELFMTNPVKILVKKDELTLEGIKQFYIAIEKEEWKLDSVIEIYSKIKITQSIIYVNTRRKTEWLANIMKKYGFDVGYLHGEMLQIDRSSVMKDFRSGLFRILISTDLVSRGIDIQQVCLVINYDLPKLKEVYIHRIGRSGRFGRKGVAINFLSRSDVSILRSIEGYYNTNIEEMPNDISEFL</sequence>
<feature type="domain" description="Helicase ATP-binding" evidence="11">
    <location>
        <begin position="43"/>
        <end position="213"/>
    </location>
</feature>
<dbReference type="InterPro" id="IPR011545">
    <property type="entry name" value="DEAD/DEAH_box_helicase_dom"/>
</dbReference>
<keyword evidence="14" id="KW-0542">Nucleomorph</keyword>
<evidence type="ECO:0000259" key="13">
    <source>
        <dbReference type="PROSITE" id="PS51195"/>
    </source>
</evidence>
<keyword evidence="7" id="KW-0694">RNA-binding</keyword>
<proteinExistence type="inferred from homology"/>
<evidence type="ECO:0000256" key="6">
    <source>
        <dbReference type="ARBA" id="ARBA00022840"/>
    </source>
</evidence>
<keyword evidence="14" id="KW-0396">Initiation factor</keyword>
<name>Q9SEV8_GUITH</name>
<dbReference type="Gene3D" id="3.40.50.300">
    <property type="entry name" value="P-loop containing nucleotide triphosphate hydrolases"/>
    <property type="match status" value="2"/>
</dbReference>
<dbReference type="Pfam" id="PF00270">
    <property type="entry name" value="DEAD"/>
    <property type="match status" value="1"/>
</dbReference>
<keyword evidence="14" id="KW-0648">Protein biosynthesis</keyword>
<evidence type="ECO:0000256" key="10">
    <source>
        <dbReference type="RuleBase" id="RU000492"/>
    </source>
</evidence>
<dbReference type="Proteomes" id="UP000242167">
    <property type="component" value="Nucleomorph 3"/>
</dbReference>
<dbReference type="InterPro" id="IPR000629">
    <property type="entry name" value="RNA-helicase_DEAD-box_CS"/>
</dbReference>
<dbReference type="GO" id="GO:0009507">
    <property type="term" value="C:chloroplast"/>
    <property type="evidence" value="ECO:0007669"/>
    <property type="project" value="UniProtKB-SubCell"/>
</dbReference>
<dbReference type="PROSITE" id="PS51192">
    <property type="entry name" value="HELICASE_ATP_BIND_1"/>
    <property type="match status" value="1"/>
</dbReference>
<keyword evidence="6 10" id="KW-0067">ATP-binding</keyword>
<dbReference type="EMBL" id="AF083031">
    <property type="protein sequence ID" value="AAF24007.1"/>
    <property type="molecule type" value="Genomic_DNA"/>
</dbReference>
<evidence type="ECO:0000256" key="3">
    <source>
        <dbReference type="ARBA" id="ARBA00022741"/>
    </source>
</evidence>
<comment type="similarity">
    <text evidence="10">Belongs to the DEAD box helicase family.</text>
</comment>
<evidence type="ECO:0000313" key="15">
    <source>
        <dbReference type="Proteomes" id="UP000242167"/>
    </source>
</evidence>
<evidence type="ECO:0000256" key="8">
    <source>
        <dbReference type="ARBA" id="ARBA00047984"/>
    </source>
</evidence>